<name>A0ABS3D0T6_9ALTE</name>
<protein>
    <submittedName>
        <fullName evidence="1">Uncharacterized protein</fullName>
    </submittedName>
</protein>
<dbReference type="EMBL" id="JAFKCS010000314">
    <property type="protein sequence ID" value="MBN7822997.1"/>
    <property type="molecule type" value="Genomic_DNA"/>
</dbReference>
<organism evidence="1 2">
    <name type="scientific">Bowmanella yangjiangensis</name>
    <dbReference type="NCBI Taxonomy" id="2811230"/>
    <lineage>
        <taxon>Bacteria</taxon>
        <taxon>Pseudomonadati</taxon>
        <taxon>Pseudomonadota</taxon>
        <taxon>Gammaproteobacteria</taxon>
        <taxon>Alteromonadales</taxon>
        <taxon>Alteromonadaceae</taxon>
        <taxon>Bowmanella</taxon>
    </lineage>
</organism>
<reference evidence="1 2" key="1">
    <citation type="submission" date="2021-03" db="EMBL/GenBank/DDBJ databases">
        <title>novel species isolated from a fishpond in China.</title>
        <authorList>
            <person name="Lu H."/>
            <person name="Cai Z."/>
        </authorList>
    </citation>
    <scope>NUCLEOTIDE SEQUENCE [LARGE SCALE GENOMIC DNA]</scope>
    <source>
        <strain evidence="1 2">Y57</strain>
    </source>
</reference>
<gene>
    <name evidence="1" type="ORF">J0A65_24245</name>
</gene>
<dbReference type="Proteomes" id="UP000663992">
    <property type="component" value="Unassembled WGS sequence"/>
</dbReference>
<proteinExistence type="predicted"/>
<dbReference type="RefSeq" id="WP_206596823.1">
    <property type="nucleotide sequence ID" value="NZ_JAFKCS010000314.1"/>
</dbReference>
<evidence type="ECO:0000313" key="2">
    <source>
        <dbReference type="Proteomes" id="UP000663992"/>
    </source>
</evidence>
<accession>A0ABS3D0T6</accession>
<comment type="caution">
    <text evidence="1">The sequence shown here is derived from an EMBL/GenBank/DDBJ whole genome shotgun (WGS) entry which is preliminary data.</text>
</comment>
<sequence>MIDALKEKLLMELVNLDEPWVKKIEYNSEGSDLNWLPVAELSGGRFLLGLTAEGLWARSTESAVQTVSDETACVFFLPILEDLPEVVRGKIIDGLKCYGLSEEFIYIFPFEKVVIEGLKSQSEYWSGLALKWVLFVPRSSRLTVEVEALSKTGESQGIRHAARKIAKQLKAS</sequence>
<evidence type="ECO:0000313" key="1">
    <source>
        <dbReference type="EMBL" id="MBN7822997.1"/>
    </source>
</evidence>
<keyword evidence="2" id="KW-1185">Reference proteome</keyword>